<dbReference type="InterPro" id="IPR009057">
    <property type="entry name" value="Homeodomain-like_sf"/>
</dbReference>
<proteinExistence type="predicted"/>
<evidence type="ECO:0000256" key="4">
    <source>
        <dbReference type="PROSITE-ProRule" id="PRU00335"/>
    </source>
</evidence>
<dbReference type="PRINTS" id="PR00455">
    <property type="entry name" value="HTHTETR"/>
</dbReference>
<dbReference type="EMBL" id="CP023702">
    <property type="protein sequence ID" value="QEU75532.1"/>
    <property type="molecule type" value="Genomic_DNA"/>
</dbReference>
<dbReference type="SUPFAM" id="SSF46689">
    <property type="entry name" value="Homeodomain-like"/>
    <property type="match status" value="1"/>
</dbReference>
<evidence type="ECO:0000313" key="6">
    <source>
        <dbReference type="EMBL" id="QEU75532.1"/>
    </source>
</evidence>
<protein>
    <submittedName>
        <fullName evidence="6">TetR/AcrR family transcriptional regulator</fullName>
    </submittedName>
</protein>
<evidence type="ECO:0000313" key="7">
    <source>
        <dbReference type="Proteomes" id="UP000326178"/>
    </source>
</evidence>
<accession>A0A5J6FGW8</accession>
<dbReference type="InterPro" id="IPR050109">
    <property type="entry name" value="HTH-type_TetR-like_transc_reg"/>
</dbReference>
<evidence type="ECO:0000256" key="2">
    <source>
        <dbReference type="ARBA" id="ARBA00023125"/>
    </source>
</evidence>
<evidence type="ECO:0000256" key="3">
    <source>
        <dbReference type="ARBA" id="ARBA00023163"/>
    </source>
</evidence>
<keyword evidence="7" id="KW-1185">Reference proteome</keyword>
<gene>
    <name evidence="6" type="ORF">CP967_29310</name>
</gene>
<dbReference type="InterPro" id="IPR001647">
    <property type="entry name" value="HTH_TetR"/>
</dbReference>
<dbReference type="GO" id="GO:0000976">
    <property type="term" value="F:transcription cis-regulatory region binding"/>
    <property type="evidence" value="ECO:0007669"/>
    <property type="project" value="TreeGrafter"/>
</dbReference>
<keyword evidence="2 4" id="KW-0238">DNA-binding</keyword>
<dbReference type="Gene3D" id="1.10.10.60">
    <property type="entry name" value="Homeodomain-like"/>
    <property type="match status" value="1"/>
</dbReference>
<evidence type="ECO:0000259" key="5">
    <source>
        <dbReference type="PROSITE" id="PS50977"/>
    </source>
</evidence>
<evidence type="ECO:0000256" key="1">
    <source>
        <dbReference type="ARBA" id="ARBA00023015"/>
    </source>
</evidence>
<keyword evidence="3" id="KW-0804">Transcription</keyword>
<organism evidence="6 7">
    <name type="scientific">Streptomyces nitrosporeus</name>
    <dbReference type="NCBI Taxonomy" id="28894"/>
    <lineage>
        <taxon>Bacteria</taxon>
        <taxon>Bacillati</taxon>
        <taxon>Actinomycetota</taxon>
        <taxon>Actinomycetes</taxon>
        <taxon>Kitasatosporales</taxon>
        <taxon>Streptomycetaceae</taxon>
        <taxon>Streptomyces</taxon>
    </lineage>
</organism>
<sequence>MATAQGTRERQKQATREALIAAAHELFTRESYGAVGAEAIARAAGVTRATFYLHFRSKAEVVVELMRRIELEIMDSFRVLDGLEDPDPESIAAWLHGHAGMWRRYRMEFAAIEQAMADDPLVAEEWHAMLWKVPGVMERLLARMPDDEARNTARLHLMTLMMQLERAFHFSLVRGHDDHHDAVVAVLATQWSALLRG</sequence>
<keyword evidence="1" id="KW-0805">Transcription regulation</keyword>
<reference evidence="6 7" key="1">
    <citation type="submission" date="2017-09" db="EMBL/GenBank/DDBJ databases">
        <authorList>
            <person name="Lee N."/>
            <person name="Cho B.-K."/>
        </authorList>
    </citation>
    <scope>NUCLEOTIDE SEQUENCE [LARGE SCALE GENOMIC DNA]</scope>
    <source>
        <strain evidence="6 7">ATCC 12769</strain>
    </source>
</reference>
<dbReference type="KEGG" id="snk:CP967_29310"/>
<feature type="DNA-binding region" description="H-T-H motif" evidence="4">
    <location>
        <begin position="36"/>
        <end position="55"/>
    </location>
</feature>
<name>A0A5J6FGW8_9ACTN</name>
<dbReference type="PANTHER" id="PTHR30055">
    <property type="entry name" value="HTH-TYPE TRANSCRIPTIONAL REGULATOR RUTR"/>
    <property type="match status" value="1"/>
</dbReference>
<dbReference type="Proteomes" id="UP000326178">
    <property type="component" value="Chromosome"/>
</dbReference>
<feature type="domain" description="HTH tetR-type" evidence="5">
    <location>
        <begin position="13"/>
        <end position="73"/>
    </location>
</feature>
<dbReference type="RefSeq" id="WP_150490840.1">
    <property type="nucleotide sequence ID" value="NZ_BMUV01000031.1"/>
</dbReference>
<dbReference type="PROSITE" id="PS50977">
    <property type="entry name" value="HTH_TETR_2"/>
    <property type="match status" value="1"/>
</dbReference>
<dbReference type="GO" id="GO:0003700">
    <property type="term" value="F:DNA-binding transcription factor activity"/>
    <property type="evidence" value="ECO:0007669"/>
    <property type="project" value="TreeGrafter"/>
</dbReference>
<dbReference type="AlphaFoldDB" id="A0A5J6FGW8"/>
<dbReference type="OrthoDB" id="9805134at2"/>
<dbReference type="PANTHER" id="PTHR30055:SF234">
    <property type="entry name" value="HTH-TYPE TRANSCRIPTIONAL REGULATOR BETI"/>
    <property type="match status" value="1"/>
</dbReference>
<dbReference type="Pfam" id="PF00440">
    <property type="entry name" value="TetR_N"/>
    <property type="match status" value="1"/>
</dbReference>
<dbReference type="Gene3D" id="1.10.357.10">
    <property type="entry name" value="Tetracycline Repressor, domain 2"/>
    <property type="match status" value="1"/>
</dbReference>